<dbReference type="InterPro" id="IPR003399">
    <property type="entry name" value="Mce/MlaD"/>
</dbReference>
<evidence type="ECO:0000259" key="2">
    <source>
        <dbReference type="Pfam" id="PF02470"/>
    </source>
</evidence>
<reference evidence="3 4" key="1">
    <citation type="journal article" date="2016" name="Nat. Commun.">
        <title>Thousands of microbial genomes shed light on interconnected biogeochemical processes in an aquifer system.</title>
        <authorList>
            <person name="Anantharaman K."/>
            <person name="Brown C.T."/>
            <person name="Hug L.A."/>
            <person name="Sharon I."/>
            <person name="Castelle C.J."/>
            <person name="Probst A.J."/>
            <person name="Thomas B.C."/>
            <person name="Singh A."/>
            <person name="Wilkins M.J."/>
            <person name="Karaoz U."/>
            <person name="Brodie E.L."/>
            <person name="Williams K.H."/>
            <person name="Hubbard S.S."/>
            <person name="Banfield J.F."/>
        </authorList>
    </citation>
    <scope>NUCLEOTIDE SEQUENCE [LARGE SCALE GENOMIC DNA]</scope>
</reference>
<evidence type="ECO:0000256" key="1">
    <source>
        <dbReference type="SAM" id="Phobius"/>
    </source>
</evidence>
<dbReference type="AlphaFoldDB" id="A0A1F7FL09"/>
<proteinExistence type="predicted"/>
<sequence>MPMVTKGERIRLGFFLFIGIVLILAFVFLTVGKELLKKNDLYYIEYSESISGLNVGNPVKRNGVEIGQVDELSFAADDVTKILVRISIKKGIAIKSDAQAVVHVFGITGIKYIDIVKESNSSPRLNPGDYIQSGLSAIDMVTGKADIIMQKIEVVLNNLVAMTGGVNANEISHTLASINQLAIGLNQMVAQNKDNVAKFTAQLPSQGMGVFGQTNKVLSRLDSAISDADRVIKNESLVKTFKNMETISGDIKDGLGQGKLGKSLDNLNKTLEASTRTINEANKTIVTSRERVNQILDRLEVTIRNLADFTQTIKDNPSLLIRKQE</sequence>
<evidence type="ECO:0000313" key="3">
    <source>
        <dbReference type="EMBL" id="OGK07350.1"/>
    </source>
</evidence>
<keyword evidence="1" id="KW-0812">Transmembrane</keyword>
<dbReference type="InterPro" id="IPR052336">
    <property type="entry name" value="MlaD_Phospholipid_Transporter"/>
</dbReference>
<protein>
    <recommendedName>
        <fullName evidence="2">Mce/MlaD domain-containing protein</fullName>
    </recommendedName>
</protein>
<name>A0A1F7FL09_UNCRA</name>
<organism evidence="3 4">
    <name type="scientific">Candidatus Raymondbacteria bacterium RIFOXYD12_FULL_49_13</name>
    <dbReference type="NCBI Taxonomy" id="1817890"/>
    <lineage>
        <taxon>Bacteria</taxon>
        <taxon>Raymondiibacteriota</taxon>
    </lineage>
</organism>
<gene>
    <name evidence="3" type="ORF">A2519_07390</name>
</gene>
<dbReference type="Proteomes" id="UP000179243">
    <property type="component" value="Unassembled WGS sequence"/>
</dbReference>
<accession>A0A1F7FL09</accession>
<evidence type="ECO:0000313" key="4">
    <source>
        <dbReference type="Proteomes" id="UP000179243"/>
    </source>
</evidence>
<feature type="domain" description="Mce/MlaD" evidence="2">
    <location>
        <begin position="47"/>
        <end position="116"/>
    </location>
</feature>
<comment type="caution">
    <text evidence="3">The sequence shown here is derived from an EMBL/GenBank/DDBJ whole genome shotgun (WGS) entry which is preliminary data.</text>
</comment>
<keyword evidence="1" id="KW-1133">Transmembrane helix</keyword>
<dbReference type="PANTHER" id="PTHR33371">
    <property type="entry name" value="INTERMEMBRANE PHOSPHOLIPID TRANSPORT SYSTEM BINDING PROTEIN MLAD-RELATED"/>
    <property type="match status" value="1"/>
</dbReference>
<dbReference type="PANTHER" id="PTHR33371:SF4">
    <property type="entry name" value="INTERMEMBRANE PHOSPHOLIPID TRANSPORT SYSTEM BINDING PROTEIN MLAD"/>
    <property type="match status" value="1"/>
</dbReference>
<keyword evidence="1" id="KW-0472">Membrane</keyword>
<feature type="transmembrane region" description="Helical" evidence="1">
    <location>
        <begin position="12"/>
        <end position="31"/>
    </location>
</feature>
<dbReference type="EMBL" id="MFYX01000010">
    <property type="protein sequence ID" value="OGK07350.1"/>
    <property type="molecule type" value="Genomic_DNA"/>
</dbReference>
<dbReference type="Pfam" id="PF02470">
    <property type="entry name" value="MlaD"/>
    <property type="match status" value="1"/>
</dbReference>